<comment type="caution">
    <text evidence="1">The sequence shown here is derived from an EMBL/GenBank/DDBJ whole genome shotgun (WGS) entry which is preliminary data.</text>
</comment>
<dbReference type="InterPro" id="IPR036047">
    <property type="entry name" value="F-box-like_dom_sf"/>
</dbReference>
<dbReference type="SUPFAM" id="SSF81383">
    <property type="entry name" value="F-box domain"/>
    <property type="match status" value="1"/>
</dbReference>
<protein>
    <recommendedName>
        <fullName evidence="3">F-box domain-containing protein</fullName>
    </recommendedName>
</protein>
<dbReference type="EMBL" id="BTSY01000005">
    <property type="protein sequence ID" value="GMT30593.1"/>
    <property type="molecule type" value="Genomic_DNA"/>
</dbReference>
<feature type="non-terminal residue" evidence="1">
    <location>
        <position position="1"/>
    </location>
</feature>
<evidence type="ECO:0000313" key="1">
    <source>
        <dbReference type="EMBL" id="GMT30593.1"/>
    </source>
</evidence>
<proteinExistence type="predicted"/>
<name>A0AAV5WIW6_9BILA</name>
<accession>A0AAV5WIW6</accession>
<dbReference type="Proteomes" id="UP001432322">
    <property type="component" value="Unassembled WGS sequence"/>
</dbReference>
<reference evidence="1" key="1">
    <citation type="submission" date="2023-10" db="EMBL/GenBank/DDBJ databases">
        <title>Genome assembly of Pristionchus species.</title>
        <authorList>
            <person name="Yoshida K."/>
            <person name="Sommer R.J."/>
        </authorList>
    </citation>
    <scope>NUCLEOTIDE SEQUENCE</scope>
    <source>
        <strain evidence="1">RS5133</strain>
    </source>
</reference>
<keyword evidence="2" id="KW-1185">Reference proteome</keyword>
<evidence type="ECO:0008006" key="3">
    <source>
        <dbReference type="Google" id="ProtNLM"/>
    </source>
</evidence>
<sequence length="96" mass="11203">DSEGTVNDMEVFPILQLPSELSFKILSYVGAEELRVCRYSLALDKVHFEWNKGKKIDDMTINLFGKHSNMICARYENNVFCSTEDRVYARMRVFNN</sequence>
<dbReference type="AlphaFoldDB" id="A0AAV5WIW6"/>
<organism evidence="1 2">
    <name type="scientific">Pristionchus fissidentatus</name>
    <dbReference type="NCBI Taxonomy" id="1538716"/>
    <lineage>
        <taxon>Eukaryota</taxon>
        <taxon>Metazoa</taxon>
        <taxon>Ecdysozoa</taxon>
        <taxon>Nematoda</taxon>
        <taxon>Chromadorea</taxon>
        <taxon>Rhabditida</taxon>
        <taxon>Rhabditina</taxon>
        <taxon>Diplogasteromorpha</taxon>
        <taxon>Diplogasteroidea</taxon>
        <taxon>Neodiplogasteridae</taxon>
        <taxon>Pristionchus</taxon>
    </lineage>
</organism>
<gene>
    <name evidence="1" type="ORF">PFISCL1PPCAC_21890</name>
</gene>
<evidence type="ECO:0000313" key="2">
    <source>
        <dbReference type="Proteomes" id="UP001432322"/>
    </source>
</evidence>
<feature type="non-terminal residue" evidence="1">
    <location>
        <position position="96"/>
    </location>
</feature>